<feature type="region of interest" description="Disordered" evidence="3">
    <location>
        <begin position="1"/>
        <end position="52"/>
    </location>
</feature>
<evidence type="ECO:0000313" key="5">
    <source>
        <dbReference type="Proteomes" id="UP001295444"/>
    </source>
</evidence>
<name>A0AAD1R0Q0_PELCU</name>
<feature type="coiled-coil region" evidence="2">
    <location>
        <begin position="79"/>
        <end position="134"/>
    </location>
</feature>
<feature type="compositionally biased region" description="Polar residues" evidence="3">
    <location>
        <begin position="31"/>
        <end position="40"/>
    </location>
</feature>
<keyword evidence="2" id="KW-0175">Coiled coil</keyword>
<dbReference type="Gene3D" id="3.30.70.1820">
    <property type="entry name" value="L1 transposable element, RRM domain"/>
    <property type="match status" value="1"/>
</dbReference>
<protein>
    <submittedName>
        <fullName evidence="4">Uncharacterized protein</fullName>
    </submittedName>
</protein>
<evidence type="ECO:0000256" key="1">
    <source>
        <dbReference type="ARBA" id="ARBA00061640"/>
    </source>
</evidence>
<dbReference type="PANTHER" id="PTHR11505">
    <property type="entry name" value="L1 TRANSPOSABLE ELEMENT-RELATED"/>
    <property type="match status" value="1"/>
</dbReference>
<reference evidence="4" key="1">
    <citation type="submission" date="2022-03" db="EMBL/GenBank/DDBJ databases">
        <authorList>
            <person name="Alioto T."/>
            <person name="Alioto T."/>
            <person name="Gomez Garrido J."/>
        </authorList>
    </citation>
    <scope>NUCLEOTIDE SEQUENCE</scope>
</reference>
<dbReference type="InterPro" id="IPR004244">
    <property type="entry name" value="Transposase_22"/>
</dbReference>
<sequence length="323" mass="36472">MAPPKAQRASDFFRQGRRDKTRPEQDGGGSHSPTPASDQGSDIEALQPPPGDISLSEAKMAAMLQELRSSVKEDLQLAVNDIRREVHEVGTRLNVLEEKTDDLCQANDGILEKIRLMESEQARLTAKLADLEDRSRRHNIRVRGVPESVAGSDIPGYLQQLFTAIQPNLELADLRLDRAHRVPKPASLARDIPRDIVTRLHYFSAKDAILMAQRNLRQCHLAMKRSPYLLICPLCPQKIAAFADDILIFLTNPTESLKHLLFLLHDYGKVSYYKNNEAKTQVLPFNVTHSNLAALQAQYPFDWRKDNLSYLGTKLAPLRRNLL</sequence>
<feature type="compositionally biased region" description="Basic and acidic residues" evidence="3">
    <location>
        <begin position="14"/>
        <end position="25"/>
    </location>
</feature>
<proteinExistence type="inferred from homology"/>
<keyword evidence="5" id="KW-1185">Reference proteome</keyword>
<organism evidence="4 5">
    <name type="scientific">Pelobates cultripes</name>
    <name type="common">Western spadefoot toad</name>
    <dbReference type="NCBI Taxonomy" id="61616"/>
    <lineage>
        <taxon>Eukaryota</taxon>
        <taxon>Metazoa</taxon>
        <taxon>Chordata</taxon>
        <taxon>Craniata</taxon>
        <taxon>Vertebrata</taxon>
        <taxon>Euteleostomi</taxon>
        <taxon>Amphibia</taxon>
        <taxon>Batrachia</taxon>
        <taxon>Anura</taxon>
        <taxon>Pelobatoidea</taxon>
        <taxon>Pelobatidae</taxon>
        <taxon>Pelobates</taxon>
    </lineage>
</organism>
<accession>A0AAD1R0Q0</accession>
<dbReference type="EMBL" id="OW240912">
    <property type="protein sequence ID" value="CAH2221125.1"/>
    <property type="molecule type" value="Genomic_DNA"/>
</dbReference>
<comment type="similarity">
    <text evidence="1">Belongs to the transposase 22 family.</text>
</comment>
<evidence type="ECO:0000313" key="4">
    <source>
        <dbReference type="EMBL" id="CAH2221125.1"/>
    </source>
</evidence>
<evidence type="ECO:0000256" key="2">
    <source>
        <dbReference type="SAM" id="Coils"/>
    </source>
</evidence>
<dbReference type="Proteomes" id="UP001295444">
    <property type="component" value="Chromosome 01"/>
</dbReference>
<dbReference type="AlphaFoldDB" id="A0AAD1R0Q0"/>
<gene>
    <name evidence="4" type="ORF">PECUL_23A023674</name>
</gene>
<dbReference type="FunFam" id="3.30.70.1820:FF:000002">
    <property type="entry name" value="LINE-1 retrotransposable element ORF1 protein"/>
    <property type="match status" value="1"/>
</dbReference>
<evidence type="ECO:0000256" key="3">
    <source>
        <dbReference type="SAM" id="MobiDB-lite"/>
    </source>
</evidence>